<dbReference type="EMBL" id="JAUPFM010000013">
    <property type="protein sequence ID" value="KAK2833878.1"/>
    <property type="molecule type" value="Genomic_DNA"/>
</dbReference>
<evidence type="ECO:0000256" key="13">
    <source>
        <dbReference type="ARBA" id="ARBA00022842"/>
    </source>
</evidence>
<feature type="compositionally biased region" description="Basic and acidic residues" evidence="16">
    <location>
        <begin position="1358"/>
        <end position="1371"/>
    </location>
</feature>
<feature type="compositionally biased region" description="Basic residues" evidence="16">
    <location>
        <begin position="1061"/>
        <end position="1074"/>
    </location>
</feature>
<feature type="compositionally biased region" description="Basic and acidic residues" evidence="16">
    <location>
        <begin position="1075"/>
        <end position="1087"/>
    </location>
</feature>
<keyword evidence="11" id="KW-0418">Kinase</keyword>
<feature type="compositionally biased region" description="Low complexity" evidence="16">
    <location>
        <begin position="93"/>
        <end position="110"/>
    </location>
</feature>
<keyword evidence="10" id="KW-0547">Nucleotide-binding</keyword>
<feature type="compositionally biased region" description="Low complexity" evidence="16">
    <location>
        <begin position="925"/>
        <end position="953"/>
    </location>
</feature>
<dbReference type="PROSITE" id="PS00108">
    <property type="entry name" value="PROTEIN_KINASE_ST"/>
    <property type="match status" value="1"/>
</dbReference>
<feature type="region of interest" description="Disordered" evidence="16">
    <location>
        <begin position="11"/>
        <end position="66"/>
    </location>
</feature>
<comment type="subcellular location">
    <subcellularLocation>
        <location evidence="2">Cytoplasm</location>
    </subcellularLocation>
</comment>
<evidence type="ECO:0000256" key="8">
    <source>
        <dbReference type="ARBA" id="ARBA00022679"/>
    </source>
</evidence>
<reference evidence="20" key="1">
    <citation type="submission" date="2023-07" db="EMBL/GenBank/DDBJ databases">
        <title>Chromosome-level Genome Assembly of Striped Snakehead (Channa striata).</title>
        <authorList>
            <person name="Liu H."/>
        </authorList>
    </citation>
    <scope>NUCLEOTIDE SEQUENCE</scope>
    <source>
        <strain evidence="20">Gz</strain>
        <tissue evidence="20">Muscle</tissue>
    </source>
</reference>
<dbReference type="GO" id="GO:0032502">
    <property type="term" value="P:developmental process"/>
    <property type="evidence" value="ECO:0007669"/>
    <property type="project" value="UniProtKB-ARBA"/>
</dbReference>
<dbReference type="Pfam" id="PF00069">
    <property type="entry name" value="Pkinase"/>
    <property type="match status" value="1"/>
</dbReference>
<feature type="region of interest" description="Disordered" evidence="16">
    <location>
        <begin position="923"/>
        <end position="955"/>
    </location>
</feature>
<comment type="catalytic activity">
    <reaction evidence="14">
        <text>L-threonyl-[protein] + ATP = O-phospho-L-threonyl-[protein] + ADP + H(+)</text>
        <dbReference type="Rhea" id="RHEA:46608"/>
        <dbReference type="Rhea" id="RHEA-COMP:11060"/>
        <dbReference type="Rhea" id="RHEA-COMP:11605"/>
        <dbReference type="ChEBI" id="CHEBI:15378"/>
        <dbReference type="ChEBI" id="CHEBI:30013"/>
        <dbReference type="ChEBI" id="CHEBI:30616"/>
        <dbReference type="ChEBI" id="CHEBI:61977"/>
        <dbReference type="ChEBI" id="CHEBI:456216"/>
        <dbReference type="EC" id="2.7.11.1"/>
    </reaction>
</comment>
<feature type="compositionally biased region" description="Pro residues" evidence="16">
    <location>
        <begin position="42"/>
        <end position="51"/>
    </location>
</feature>
<dbReference type="FunFam" id="2.30.42.10:FF:000008">
    <property type="entry name" value="microtubule-associated serine/threonine-protein kinase 4 isoform X2"/>
    <property type="match status" value="1"/>
</dbReference>
<dbReference type="PANTHER" id="PTHR24356">
    <property type="entry name" value="SERINE/THREONINE-PROTEIN KINASE"/>
    <property type="match status" value="1"/>
</dbReference>
<dbReference type="Gene3D" id="2.30.42.10">
    <property type="match status" value="1"/>
</dbReference>
<feature type="compositionally biased region" description="Basic and acidic residues" evidence="16">
    <location>
        <begin position="1624"/>
        <end position="1638"/>
    </location>
</feature>
<feature type="compositionally biased region" description="Low complexity" evidence="16">
    <location>
        <begin position="1270"/>
        <end position="1281"/>
    </location>
</feature>
<feature type="region of interest" description="Disordered" evidence="16">
    <location>
        <begin position="750"/>
        <end position="784"/>
    </location>
</feature>
<evidence type="ECO:0000259" key="17">
    <source>
        <dbReference type="PROSITE" id="PS50011"/>
    </source>
</evidence>
<evidence type="ECO:0000256" key="9">
    <source>
        <dbReference type="ARBA" id="ARBA00022723"/>
    </source>
</evidence>
<evidence type="ECO:0000256" key="11">
    <source>
        <dbReference type="ARBA" id="ARBA00022777"/>
    </source>
</evidence>
<dbReference type="GO" id="GO:0007010">
    <property type="term" value="P:cytoskeleton organization"/>
    <property type="evidence" value="ECO:0007669"/>
    <property type="project" value="TreeGrafter"/>
</dbReference>
<evidence type="ECO:0000256" key="14">
    <source>
        <dbReference type="ARBA" id="ARBA00047899"/>
    </source>
</evidence>
<keyword evidence="7" id="KW-0597">Phosphoprotein</keyword>
<feature type="compositionally biased region" description="Polar residues" evidence="16">
    <location>
        <begin position="1373"/>
        <end position="1422"/>
    </location>
</feature>
<dbReference type="Gene3D" id="3.30.200.20">
    <property type="entry name" value="Phosphorylase Kinase, domain 1"/>
    <property type="match status" value="1"/>
</dbReference>
<dbReference type="Gene3D" id="1.10.510.10">
    <property type="entry name" value="Transferase(Phosphotransferase) domain 1"/>
    <property type="match status" value="1"/>
</dbReference>
<feature type="compositionally biased region" description="Polar residues" evidence="16">
    <location>
        <begin position="1219"/>
        <end position="1228"/>
    </location>
</feature>
<sequence>MDDSGIIRRRRLQKDLPLPRKSSSCRTSNRKSLILTTTSPTLPRPHSPLPLPGHLGSSPLDSPRNFSPSNPALFSFASSRRADGRRWSLASLSSSGYGTNTPSSTSSSSSQERLHQLPFQPTMDELHFLSKHFGSTESITDDDGGRCSPHMRPRSRSLSPGRSSSCYDNEIVMMNHVYKERFPKATAQMEEKLADFIQAYSPENVLPLADGVLSFIHHQIAELARDCLAKAREGLITSVYFFELQENLEKLLHDAFERSESTEVAFVTELVKKLLIVISRPARLLECLEFNPAEFYHLLEAAEDHAKEDHLMKTDIPRYIISQLGLTRDPIEEMVNIDSYDSEGPLTPETDDSTEGKIRAMKPPGEADFQTIKLISNGAYGAVYLVRHLETRQRFAMKKINKQNLILRNQIQQAFVERDILTFAENPFVVSMFCSFETRRHLCMVMEYVEGGDCATLLKNIGALPVEMARMYFAETVLALEYLHNYGIVHRDLKPDNLLITSMGHIKLTDFGLSKMGLMSLTTNLYEGHIEKDTREFLDKQVCGTPEYIAPEVILRQGYGKPVDWWAMGIILYEFLVGCVPFFGDTPEELFGQVITDDIVWPEGDEALPVDAQHLISSLLQTNPLLRLGTGGAFEVKQHSFFTEVNWNSLLRQKAEFIPHLESEEDTSYFDTRSERYHHVHAYEEDDTNDDEPVEIHRFSSCSPRFSKVYSSMEHLSQLEHKPHTVTLREHKVPREERVAKRESLGGVTLRDKSWRTGSPEMKRLSCSESSFTESESSPPSGARRRFSALMDTHRLPSPLEVDSEVPPSSRQASAKARGTSLEGAVACDPRPYLKESNGFPAGERLMRPADASLPLPGSASVLGLPEPQGPRGATTDLVLRRVRHQQLSAEGEKPNSRPGTKVIKSASATALSVMIPAVEQHGASPLASPMSPRSLSSNPSSRDSSPSRDYSPVVNVPHSPITIHRSGKKYGFTLRAIRVYMGDSDVYSVHHIVWHVEDGGPAQEAGLGAGDLITHVNGESVHGLVHTEVVELILKSGNKVTVTTTPFENTSIKVGPARKSSYKSKMARRSKRTGPKDKDKGQEKKRSSLFRKITKQSNLLHTSRSLSSLNRSLSSGDSLPGSPTHGLSARSPTQTYRSTLESSYLGTSSQSSSPASSTPNSPAASHHMRPSSLHGLSPKLHRQYRSARCKSAGNIPLSPLAHTPSPTTSSPPPLTGHTVGSSNTTQMFPAKLHSSPPVARPRPKSAEPPRSPLLQRVQSAEKLGAPILPSSSSSSSSPSPLTGGVSLRKHSLEVTHGDYRRESFHCEHSLQSLLEIEGENGPAPPSPSSSSSPSPPMGGEIGGLKPARRLGRQESPLSHDRLLEAKEKDTQAPGSETSGPQTENKAAKVDSTTASTETSQTLSSAEGLKNNISTAVAQEKTSPALVSFTTEAKLSPGDKPPNAKSEAAASTSKPTEKILTLGPSKGHEQQERKLQTENGAAAIAQEATEVKGTAGADKASAQTASSAERPKPCKGSETAEKAAISGSDKAAEMPKAKVPAQAQVQAAHCLPAASRSRAEKVSSSYRGAKEERAHLEVLEEHPTSPSSKSRPMSPGDKGSFVTQLTSVAKTVLGPIKGGSQEGAKAKDTSKASEEKRGHSAGKAEASSGAGRRGGQTATSAGAGSVQSDKGTGRSSKHHS</sequence>
<dbReference type="SUPFAM" id="SSF56112">
    <property type="entry name" value="Protein kinase-like (PK-like)"/>
    <property type="match status" value="1"/>
</dbReference>
<feature type="domain" description="AGC-kinase C-terminal" evidence="19">
    <location>
        <begin position="643"/>
        <end position="711"/>
    </location>
</feature>
<feature type="compositionally biased region" description="Low complexity" evidence="16">
    <location>
        <begin position="767"/>
        <end position="781"/>
    </location>
</feature>
<evidence type="ECO:0000256" key="16">
    <source>
        <dbReference type="SAM" id="MobiDB-lite"/>
    </source>
</evidence>
<name>A0AA88MAA4_CHASR</name>
<dbReference type="InterPro" id="IPR000961">
    <property type="entry name" value="AGC-kinase_C"/>
</dbReference>
<evidence type="ECO:0000259" key="19">
    <source>
        <dbReference type="PROSITE" id="PS51285"/>
    </source>
</evidence>
<evidence type="ECO:0000256" key="12">
    <source>
        <dbReference type="ARBA" id="ARBA00022840"/>
    </source>
</evidence>
<dbReference type="SMART" id="SM00228">
    <property type="entry name" value="PDZ"/>
    <property type="match status" value="1"/>
</dbReference>
<dbReference type="FunFam" id="1.20.1480.20:FF:000001">
    <property type="entry name" value="microtubule-associated serine/threonine-protein kinase 4 isoform X1"/>
    <property type="match status" value="1"/>
</dbReference>
<dbReference type="EC" id="2.7.11.1" evidence="4"/>
<evidence type="ECO:0000313" key="20">
    <source>
        <dbReference type="EMBL" id="KAK2833878.1"/>
    </source>
</evidence>
<feature type="compositionally biased region" description="Low complexity" evidence="16">
    <location>
        <begin position="52"/>
        <end position="63"/>
    </location>
</feature>
<keyword evidence="21" id="KW-1185">Reference proteome</keyword>
<feature type="compositionally biased region" description="Basic and acidic residues" evidence="16">
    <location>
        <begin position="750"/>
        <end position="766"/>
    </location>
</feature>
<evidence type="ECO:0000256" key="7">
    <source>
        <dbReference type="ARBA" id="ARBA00022553"/>
    </source>
</evidence>
<dbReference type="SMART" id="SM00220">
    <property type="entry name" value="S_TKc"/>
    <property type="match status" value="1"/>
</dbReference>
<dbReference type="GO" id="GO:0000287">
    <property type="term" value="F:magnesium ion binding"/>
    <property type="evidence" value="ECO:0007669"/>
    <property type="project" value="InterPro"/>
</dbReference>
<feature type="compositionally biased region" description="Basic and acidic residues" evidence="16">
    <location>
        <begin position="1568"/>
        <end position="1583"/>
    </location>
</feature>
<dbReference type="GO" id="GO:0005524">
    <property type="term" value="F:ATP binding"/>
    <property type="evidence" value="ECO:0007669"/>
    <property type="project" value="UniProtKB-KW"/>
</dbReference>
<dbReference type="GO" id="GO:0005737">
    <property type="term" value="C:cytoplasm"/>
    <property type="evidence" value="ECO:0007669"/>
    <property type="project" value="UniProtKB-SubCell"/>
</dbReference>
<dbReference type="Gene3D" id="1.20.1480.20">
    <property type="entry name" value="MAST3 pre-PK domain-like"/>
    <property type="match status" value="1"/>
</dbReference>
<feature type="compositionally biased region" description="Polar residues" evidence="16">
    <location>
        <begin position="21"/>
        <end position="31"/>
    </location>
</feature>
<dbReference type="FunFam" id="1.10.510.10:FF:000012">
    <property type="entry name" value="microtubule-associated serine/threonine-protein kinase 2 isoform X1"/>
    <property type="match status" value="1"/>
</dbReference>
<feature type="domain" description="PDZ" evidence="18">
    <location>
        <begin position="961"/>
        <end position="1049"/>
    </location>
</feature>
<keyword evidence="5" id="KW-0963">Cytoplasm</keyword>
<feature type="region of interest" description="Disordered" evidence="16">
    <location>
        <begin position="135"/>
        <end position="163"/>
    </location>
</feature>
<keyword evidence="6" id="KW-0723">Serine/threonine-protein kinase</keyword>
<evidence type="ECO:0000259" key="18">
    <source>
        <dbReference type="PROSITE" id="PS50106"/>
    </source>
</evidence>
<evidence type="ECO:0000256" key="3">
    <source>
        <dbReference type="ARBA" id="ARBA00009903"/>
    </source>
</evidence>
<feature type="region of interest" description="Disordered" evidence="16">
    <location>
        <begin position="798"/>
        <end position="822"/>
    </location>
</feature>
<dbReference type="FunFam" id="3.30.200.20:FF:001045">
    <property type="entry name" value="Microtubule-associated serine/threonine kinase 1a"/>
    <property type="match status" value="1"/>
</dbReference>
<dbReference type="GO" id="GO:0035556">
    <property type="term" value="P:intracellular signal transduction"/>
    <property type="evidence" value="ECO:0007669"/>
    <property type="project" value="TreeGrafter"/>
</dbReference>
<feature type="compositionally biased region" description="Low complexity" evidence="16">
    <location>
        <begin position="1537"/>
        <end position="1548"/>
    </location>
</feature>
<feature type="compositionally biased region" description="Low complexity" evidence="16">
    <location>
        <begin position="32"/>
        <end position="41"/>
    </location>
</feature>
<dbReference type="PROSITE" id="PS51285">
    <property type="entry name" value="AGC_KINASE_CTER"/>
    <property type="match status" value="1"/>
</dbReference>
<comment type="caution">
    <text evidence="20">The sequence shown here is derived from an EMBL/GenBank/DDBJ whole genome shotgun (WGS) entry which is preliminary data.</text>
</comment>
<organism evidence="20 21">
    <name type="scientific">Channa striata</name>
    <name type="common">Snakehead murrel</name>
    <name type="synonym">Ophicephalus striatus</name>
    <dbReference type="NCBI Taxonomy" id="64152"/>
    <lineage>
        <taxon>Eukaryota</taxon>
        <taxon>Metazoa</taxon>
        <taxon>Chordata</taxon>
        <taxon>Craniata</taxon>
        <taxon>Vertebrata</taxon>
        <taxon>Euteleostomi</taxon>
        <taxon>Actinopterygii</taxon>
        <taxon>Neopterygii</taxon>
        <taxon>Teleostei</taxon>
        <taxon>Neoteleostei</taxon>
        <taxon>Acanthomorphata</taxon>
        <taxon>Anabantaria</taxon>
        <taxon>Anabantiformes</taxon>
        <taxon>Channoidei</taxon>
        <taxon>Channidae</taxon>
        <taxon>Channa</taxon>
    </lineage>
</organism>
<feature type="region of interest" description="Disordered" evidence="16">
    <location>
        <begin position="1311"/>
        <end position="1680"/>
    </location>
</feature>
<dbReference type="InterPro" id="IPR008271">
    <property type="entry name" value="Ser/Thr_kinase_AS"/>
</dbReference>
<feature type="region of interest" description="Disordered" evidence="16">
    <location>
        <begin position="1052"/>
        <end position="1177"/>
    </location>
</feature>
<comment type="cofactor">
    <cofactor evidence="1">
        <name>Mg(2+)</name>
        <dbReference type="ChEBI" id="CHEBI:18420"/>
    </cofactor>
</comment>
<evidence type="ECO:0000313" key="21">
    <source>
        <dbReference type="Proteomes" id="UP001187415"/>
    </source>
</evidence>
<gene>
    <name evidence="20" type="ORF">Q5P01_017767</name>
</gene>
<feature type="compositionally biased region" description="Low complexity" evidence="16">
    <location>
        <begin position="1098"/>
        <end position="1124"/>
    </location>
</feature>
<feature type="compositionally biased region" description="Low complexity" evidence="16">
    <location>
        <begin position="1641"/>
        <end position="1665"/>
    </location>
</feature>
<dbReference type="InterPro" id="IPR037711">
    <property type="entry name" value="MAST"/>
</dbReference>
<evidence type="ECO:0000256" key="1">
    <source>
        <dbReference type="ARBA" id="ARBA00001946"/>
    </source>
</evidence>
<feature type="domain" description="Protein kinase" evidence="17">
    <location>
        <begin position="369"/>
        <end position="642"/>
    </location>
</feature>
<comment type="catalytic activity">
    <reaction evidence="15">
        <text>L-seryl-[protein] + ATP = O-phospho-L-seryl-[protein] + ADP + H(+)</text>
        <dbReference type="Rhea" id="RHEA:17989"/>
        <dbReference type="Rhea" id="RHEA-COMP:9863"/>
        <dbReference type="Rhea" id="RHEA-COMP:11604"/>
        <dbReference type="ChEBI" id="CHEBI:15378"/>
        <dbReference type="ChEBI" id="CHEBI:29999"/>
        <dbReference type="ChEBI" id="CHEBI:30616"/>
        <dbReference type="ChEBI" id="CHEBI:83421"/>
        <dbReference type="ChEBI" id="CHEBI:456216"/>
        <dbReference type="EC" id="2.7.11.1"/>
    </reaction>
</comment>
<dbReference type="CDD" id="cd23073">
    <property type="entry name" value="PDZ_MAST1"/>
    <property type="match status" value="1"/>
</dbReference>
<evidence type="ECO:0000256" key="15">
    <source>
        <dbReference type="ARBA" id="ARBA00048679"/>
    </source>
</evidence>
<keyword evidence="8" id="KW-0808">Transferase</keyword>
<evidence type="ECO:0000256" key="2">
    <source>
        <dbReference type="ARBA" id="ARBA00004496"/>
    </source>
</evidence>
<protein>
    <recommendedName>
        <fullName evidence="4">non-specific serine/threonine protein kinase</fullName>
        <ecNumber evidence="4">2.7.11.1</ecNumber>
    </recommendedName>
</protein>
<dbReference type="SUPFAM" id="SSF50156">
    <property type="entry name" value="PDZ domain-like"/>
    <property type="match status" value="1"/>
</dbReference>
<dbReference type="PROSITE" id="PS50106">
    <property type="entry name" value="PDZ"/>
    <property type="match status" value="1"/>
</dbReference>
<evidence type="ECO:0000256" key="5">
    <source>
        <dbReference type="ARBA" id="ARBA00022490"/>
    </source>
</evidence>
<dbReference type="InterPro" id="IPR001478">
    <property type="entry name" value="PDZ"/>
</dbReference>
<keyword evidence="12" id="KW-0067">ATP-binding</keyword>
<accession>A0AA88MAA4</accession>
<keyword evidence="9" id="KW-0479">Metal-binding</keyword>
<dbReference type="InterPro" id="IPR036034">
    <property type="entry name" value="PDZ_sf"/>
</dbReference>
<evidence type="ECO:0000256" key="4">
    <source>
        <dbReference type="ARBA" id="ARBA00012513"/>
    </source>
</evidence>
<evidence type="ECO:0000256" key="6">
    <source>
        <dbReference type="ARBA" id="ARBA00022527"/>
    </source>
</evidence>
<dbReference type="CDD" id="cd05609">
    <property type="entry name" value="STKc_MAST"/>
    <property type="match status" value="1"/>
</dbReference>
<dbReference type="Pfam" id="PF08926">
    <property type="entry name" value="DUF1908"/>
    <property type="match status" value="1"/>
</dbReference>
<feature type="compositionally biased region" description="Basic and acidic residues" evidence="16">
    <location>
        <begin position="1466"/>
        <end position="1476"/>
    </location>
</feature>
<proteinExistence type="inferred from homology"/>
<dbReference type="InterPro" id="IPR011009">
    <property type="entry name" value="Kinase-like_dom_sf"/>
</dbReference>
<dbReference type="Proteomes" id="UP001187415">
    <property type="component" value="Unassembled WGS sequence"/>
</dbReference>
<dbReference type="InterPro" id="IPR050236">
    <property type="entry name" value="Ser_Thr_kinase_AGC"/>
</dbReference>
<dbReference type="GO" id="GO:0004674">
    <property type="term" value="F:protein serine/threonine kinase activity"/>
    <property type="evidence" value="ECO:0007669"/>
    <property type="project" value="UniProtKB-KW"/>
</dbReference>
<evidence type="ECO:0000256" key="10">
    <source>
        <dbReference type="ARBA" id="ARBA00022741"/>
    </source>
</evidence>
<dbReference type="SUPFAM" id="SSF140482">
    <property type="entry name" value="MAST3 pre-PK domain-like"/>
    <property type="match status" value="1"/>
</dbReference>
<dbReference type="InterPro" id="IPR023142">
    <property type="entry name" value="MAST_pre-PK_dom_sf"/>
</dbReference>
<feature type="region of interest" description="Disordered" evidence="16">
    <location>
        <begin position="1194"/>
        <end position="1290"/>
    </location>
</feature>
<feature type="compositionally biased region" description="Low complexity" evidence="16">
    <location>
        <begin position="1197"/>
        <end position="1209"/>
    </location>
</feature>
<dbReference type="PANTHER" id="PTHR24356:SF150">
    <property type="entry name" value="MICROTUBULE-ASSOCIATED SERINE_THREONINE-PROTEIN KINASE 1"/>
    <property type="match status" value="1"/>
</dbReference>
<feature type="compositionally biased region" description="Low complexity" evidence="16">
    <location>
        <begin position="1143"/>
        <end position="1166"/>
    </location>
</feature>
<comment type="similarity">
    <text evidence="3">Belongs to the protein kinase superfamily. AGC Ser/Thr protein kinase family.</text>
</comment>
<feature type="compositionally biased region" description="Polar residues" evidence="16">
    <location>
        <begin position="1131"/>
        <end position="1142"/>
    </location>
</feature>
<keyword evidence="13" id="KW-0460">Magnesium</keyword>
<dbReference type="InterPro" id="IPR015022">
    <property type="entry name" value="MAST_pre-PK_dom"/>
</dbReference>
<feature type="region of interest" description="Disordered" evidence="16">
    <location>
        <begin position="91"/>
        <end position="114"/>
    </location>
</feature>
<dbReference type="PROSITE" id="PS50011">
    <property type="entry name" value="PROTEIN_KINASE_DOM"/>
    <property type="match status" value="1"/>
</dbReference>
<dbReference type="Pfam" id="PF00595">
    <property type="entry name" value="PDZ"/>
    <property type="match status" value="1"/>
</dbReference>
<dbReference type="InterPro" id="IPR000719">
    <property type="entry name" value="Prot_kinase_dom"/>
</dbReference>